<dbReference type="Pfam" id="PF02746">
    <property type="entry name" value="MR_MLE_N"/>
    <property type="match status" value="1"/>
</dbReference>
<evidence type="ECO:0000256" key="3">
    <source>
        <dbReference type="ARBA" id="ARBA00022842"/>
    </source>
</evidence>
<dbReference type="InterPro" id="IPR013341">
    <property type="entry name" value="Mandelate_racemase_N_dom"/>
</dbReference>
<comment type="cofactor">
    <cofactor evidence="1">
        <name>Mg(2+)</name>
        <dbReference type="ChEBI" id="CHEBI:18420"/>
    </cofactor>
</comment>
<evidence type="ECO:0000259" key="4">
    <source>
        <dbReference type="SMART" id="SM00922"/>
    </source>
</evidence>
<dbReference type="PANTHER" id="PTHR13794:SF58">
    <property type="entry name" value="MITOCHONDRIAL ENOLASE SUPERFAMILY MEMBER 1"/>
    <property type="match status" value="1"/>
</dbReference>
<accession>A0ABS4GLY6</accession>
<dbReference type="Pfam" id="PF13378">
    <property type="entry name" value="MR_MLE_C"/>
    <property type="match status" value="1"/>
</dbReference>
<feature type="domain" description="Mandelate racemase/muconate lactonizing enzyme C-terminal" evidence="4">
    <location>
        <begin position="145"/>
        <end position="242"/>
    </location>
</feature>
<sequence length="360" mass="40759">MKITDIRTTLVSVPFPKPIAVSTFTLRNRDVVIVEVDTDEGITGTGYMLTLGRGIHALKAVVDHEIKDLVIGEDPIYRQKIWKKLWWGLNFIGRKGAAVYAISAIDEALWDIAGKATGQSIQQMLGAYTDRVEAYGGGGWLSYSVEEILQEAHNYLEQGFSAYKMRVGLPNWREDVKRVKAVRDTFGDRLEVMVDANQGLDVATAVILGRELEQQGVFWYEEPVHADDISGLAQIAKTLDMRVTTGETEYGRFGFKDLILQQAADVLQIDVQRVGGITEWMRVANTADTWGIKVTPHLFWELSVQMCCAVPNAIYIEYMNWLDDFFEELPVLKNGQVHVWDKPGHGLVFREDIKKHYKKF</sequence>
<gene>
    <name evidence="5" type="ORF">J2Z37_001258</name>
</gene>
<keyword evidence="3" id="KW-0460">Magnesium</keyword>
<dbReference type="SMART" id="SM00922">
    <property type="entry name" value="MR_MLE"/>
    <property type="match status" value="1"/>
</dbReference>
<dbReference type="InterPro" id="IPR036849">
    <property type="entry name" value="Enolase-like_C_sf"/>
</dbReference>
<dbReference type="SUPFAM" id="SSF54826">
    <property type="entry name" value="Enolase N-terminal domain-like"/>
    <property type="match status" value="1"/>
</dbReference>
<protein>
    <submittedName>
        <fullName evidence="5">L-alanine-DL-glutamate epimerase-like enolase superfamily enzyme</fullName>
    </submittedName>
</protein>
<evidence type="ECO:0000256" key="1">
    <source>
        <dbReference type="ARBA" id="ARBA00001946"/>
    </source>
</evidence>
<evidence type="ECO:0000313" key="5">
    <source>
        <dbReference type="EMBL" id="MBP1931261.1"/>
    </source>
</evidence>
<evidence type="ECO:0000313" key="6">
    <source>
        <dbReference type="Proteomes" id="UP001519343"/>
    </source>
</evidence>
<dbReference type="SUPFAM" id="SSF51604">
    <property type="entry name" value="Enolase C-terminal domain-like"/>
    <property type="match status" value="1"/>
</dbReference>
<dbReference type="Gene3D" id="3.20.20.120">
    <property type="entry name" value="Enolase-like C-terminal domain"/>
    <property type="match status" value="1"/>
</dbReference>
<keyword evidence="2" id="KW-0479">Metal-binding</keyword>
<evidence type="ECO:0000256" key="2">
    <source>
        <dbReference type="ARBA" id="ARBA00022723"/>
    </source>
</evidence>
<dbReference type="PANTHER" id="PTHR13794">
    <property type="entry name" value="ENOLASE SUPERFAMILY, MANDELATE RACEMASE"/>
    <property type="match status" value="1"/>
</dbReference>
<dbReference type="RefSeq" id="WP_209809333.1">
    <property type="nucleotide sequence ID" value="NZ_JAGGKT010000002.1"/>
</dbReference>
<reference evidence="5 6" key="1">
    <citation type="submission" date="2021-03" db="EMBL/GenBank/DDBJ databases">
        <title>Genomic Encyclopedia of Type Strains, Phase IV (KMG-IV): sequencing the most valuable type-strain genomes for metagenomic binning, comparative biology and taxonomic classification.</title>
        <authorList>
            <person name="Goeker M."/>
        </authorList>
    </citation>
    <scope>NUCLEOTIDE SEQUENCE [LARGE SCALE GENOMIC DNA]</scope>
    <source>
        <strain evidence="5 6">DSM 24738</strain>
    </source>
</reference>
<dbReference type="SFLD" id="SFLDS00001">
    <property type="entry name" value="Enolase"/>
    <property type="match status" value="1"/>
</dbReference>
<dbReference type="CDD" id="cd03316">
    <property type="entry name" value="MR_like"/>
    <property type="match status" value="1"/>
</dbReference>
<dbReference type="Proteomes" id="UP001519343">
    <property type="component" value="Unassembled WGS sequence"/>
</dbReference>
<comment type="caution">
    <text evidence="5">The sequence shown here is derived from an EMBL/GenBank/DDBJ whole genome shotgun (WGS) entry which is preliminary data.</text>
</comment>
<dbReference type="EMBL" id="JAGGKT010000002">
    <property type="protein sequence ID" value="MBP1931261.1"/>
    <property type="molecule type" value="Genomic_DNA"/>
</dbReference>
<organism evidence="5 6">
    <name type="scientific">Ammoniphilus resinae</name>
    <dbReference type="NCBI Taxonomy" id="861532"/>
    <lineage>
        <taxon>Bacteria</taxon>
        <taxon>Bacillati</taxon>
        <taxon>Bacillota</taxon>
        <taxon>Bacilli</taxon>
        <taxon>Bacillales</taxon>
        <taxon>Paenibacillaceae</taxon>
        <taxon>Aneurinibacillus group</taxon>
        <taxon>Ammoniphilus</taxon>
    </lineage>
</organism>
<proteinExistence type="predicted"/>
<dbReference type="Gene3D" id="3.30.390.10">
    <property type="entry name" value="Enolase-like, N-terminal domain"/>
    <property type="match status" value="1"/>
</dbReference>
<dbReference type="InterPro" id="IPR013342">
    <property type="entry name" value="Mandelate_racemase_C"/>
</dbReference>
<dbReference type="InterPro" id="IPR046945">
    <property type="entry name" value="RHMD-like"/>
</dbReference>
<dbReference type="InterPro" id="IPR029065">
    <property type="entry name" value="Enolase_C-like"/>
</dbReference>
<name>A0ABS4GLY6_9BACL</name>
<keyword evidence="6" id="KW-1185">Reference proteome</keyword>
<dbReference type="InterPro" id="IPR029017">
    <property type="entry name" value="Enolase-like_N"/>
</dbReference>
<dbReference type="SFLD" id="SFLDG00179">
    <property type="entry name" value="mandelate_racemase"/>
    <property type="match status" value="1"/>
</dbReference>